<reference evidence="2" key="2">
    <citation type="submission" date="2013-04" db="UniProtKB">
        <authorList>
            <consortium name="EnsemblPlants"/>
        </authorList>
    </citation>
    <scope>IDENTIFICATION</scope>
</reference>
<feature type="region of interest" description="Disordered" evidence="1">
    <location>
        <begin position="11"/>
        <end position="196"/>
    </location>
</feature>
<name>J3LKD0_ORYBR</name>
<feature type="compositionally biased region" description="Basic residues" evidence="1">
    <location>
        <begin position="145"/>
        <end position="161"/>
    </location>
</feature>
<dbReference type="Proteomes" id="UP000006038">
    <property type="component" value="Chromosome 3"/>
</dbReference>
<feature type="compositionally biased region" description="Basic residues" evidence="1">
    <location>
        <begin position="124"/>
        <end position="135"/>
    </location>
</feature>
<organism evidence="2">
    <name type="scientific">Oryza brachyantha</name>
    <name type="common">malo sina</name>
    <dbReference type="NCBI Taxonomy" id="4533"/>
    <lineage>
        <taxon>Eukaryota</taxon>
        <taxon>Viridiplantae</taxon>
        <taxon>Streptophyta</taxon>
        <taxon>Embryophyta</taxon>
        <taxon>Tracheophyta</taxon>
        <taxon>Spermatophyta</taxon>
        <taxon>Magnoliopsida</taxon>
        <taxon>Liliopsida</taxon>
        <taxon>Poales</taxon>
        <taxon>Poaceae</taxon>
        <taxon>BOP clade</taxon>
        <taxon>Oryzoideae</taxon>
        <taxon>Oryzeae</taxon>
        <taxon>Oryzinae</taxon>
        <taxon>Oryza</taxon>
    </lineage>
</organism>
<accession>J3LKD0</accession>
<dbReference type="HOGENOM" id="CLU_1392125_0_0_1"/>
<keyword evidence="3" id="KW-1185">Reference proteome</keyword>
<feature type="compositionally biased region" description="Low complexity" evidence="1">
    <location>
        <begin position="39"/>
        <end position="51"/>
    </location>
</feature>
<feature type="compositionally biased region" description="Basic residues" evidence="1">
    <location>
        <begin position="103"/>
        <end position="116"/>
    </location>
</feature>
<evidence type="ECO:0000256" key="1">
    <source>
        <dbReference type="SAM" id="MobiDB-lite"/>
    </source>
</evidence>
<dbReference type="AlphaFoldDB" id="J3LKD0"/>
<feature type="compositionally biased region" description="Basic and acidic residues" evidence="1">
    <location>
        <begin position="88"/>
        <end position="102"/>
    </location>
</feature>
<evidence type="ECO:0000313" key="2">
    <source>
        <dbReference type="EnsemblPlants" id="OB03G15060.1"/>
    </source>
</evidence>
<dbReference type="EnsemblPlants" id="OB03G15060.1">
    <property type="protein sequence ID" value="OB03G15060.1"/>
    <property type="gene ID" value="OB03G15060"/>
</dbReference>
<protein>
    <submittedName>
        <fullName evidence="2">Uncharacterized protein</fullName>
    </submittedName>
</protein>
<evidence type="ECO:0000313" key="3">
    <source>
        <dbReference type="Proteomes" id="UP000006038"/>
    </source>
</evidence>
<feature type="compositionally biased region" description="Polar residues" evidence="1">
    <location>
        <begin position="180"/>
        <end position="196"/>
    </location>
</feature>
<dbReference type="Gramene" id="OB03G15060.1">
    <property type="protein sequence ID" value="OB03G15060.1"/>
    <property type="gene ID" value="OB03G15060"/>
</dbReference>
<reference evidence="2" key="1">
    <citation type="journal article" date="2013" name="Nat. Commun.">
        <title>Whole-genome sequencing of Oryza brachyantha reveals mechanisms underlying Oryza genome evolution.</title>
        <authorList>
            <person name="Chen J."/>
            <person name="Huang Q."/>
            <person name="Gao D."/>
            <person name="Wang J."/>
            <person name="Lang Y."/>
            <person name="Liu T."/>
            <person name="Li B."/>
            <person name="Bai Z."/>
            <person name="Luis Goicoechea J."/>
            <person name="Liang C."/>
            <person name="Chen C."/>
            <person name="Zhang W."/>
            <person name="Sun S."/>
            <person name="Liao Y."/>
            <person name="Zhang X."/>
            <person name="Yang L."/>
            <person name="Song C."/>
            <person name="Wang M."/>
            <person name="Shi J."/>
            <person name="Liu G."/>
            <person name="Liu J."/>
            <person name="Zhou H."/>
            <person name="Zhou W."/>
            <person name="Yu Q."/>
            <person name="An N."/>
            <person name="Chen Y."/>
            <person name="Cai Q."/>
            <person name="Wang B."/>
            <person name="Liu B."/>
            <person name="Min J."/>
            <person name="Huang Y."/>
            <person name="Wu H."/>
            <person name="Li Z."/>
            <person name="Zhang Y."/>
            <person name="Yin Y."/>
            <person name="Song W."/>
            <person name="Jiang J."/>
            <person name="Jackson S.A."/>
            <person name="Wing R.A."/>
            <person name="Wang J."/>
            <person name="Chen M."/>
        </authorList>
    </citation>
    <scope>NUCLEOTIDE SEQUENCE [LARGE SCALE GENOMIC DNA]</scope>
    <source>
        <strain evidence="2">cv. IRGC 101232</strain>
    </source>
</reference>
<proteinExistence type="predicted"/>
<sequence length="196" mass="21719">MCELMMGLLHEGAGPSDDSVNLLDGGARRREAGGRRGLLRAAAGRGAVGAVELERRHGGGDPARADGVLQPAERPPRPAGGLAADQDPVPRRGGDVLGDHHLLQPRRLPRRRRRLPPLHGAPRPLRRRRARRPRRHADGGVLDPRRRRVQRAGPRPRRLHPARGGQADPLLRRHGRRQVTSHNSVTQKKNQFRCNM</sequence>